<dbReference type="Pfam" id="PF02625">
    <property type="entry name" value="XdhC_CoxI"/>
    <property type="match status" value="1"/>
</dbReference>
<sequence>MLELAAPLLTTLADGRRLAVATVIEVDGSAPRALGTSMAVDSAGSVIGSISGGCVEGAVYDACTRVLESGDAEVCSFGFSDDDAFAVGLACGGRITVFVQELGLPGERGELSSEVRDALERAAARRAAGLALVLDDDDSVRMLTPHEFAVTDGPALHDVAVALDGALASGRPQRRELSCDGALRTVVLLVSAPPPRLILFGAVDFSVALSAAAQLLGYRVTVCDARPVFATAERFPGAEVVNRWPADYLAETEVDERTVVCILTHDDKFDVPLIETALALPVAYVGAMGSRRTHDRRVAALRERGLGDDALASLHSPIGLDLGASSPEETAVSILAEVLATRTASSGRPLRSVEGPIHRLAAAPAGRPTRSIP</sequence>
<evidence type="ECO:0000313" key="3">
    <source>
        <dbReference type="EMBL" id="GAA2249292.1"/>
    </source>
</evidence>
<dbReference type="EMBL" id="BAAAQY010000015">
    <property type="protein sequence ID" value="GAA2249292.1"/>
    <property type="molecule type" value="Genomic_DNA"/>
</dbReference>
<dbReference type="PANTHER" id="PTHR30388">
    <property type="entry name" value="ALDEHYDE OXIDOREDUCTASE MOLYBDENUM COFACTOR ASSEMBLY PROTEIN"/>
    <property type="match status" value="1"/>
</dbReference>
<protein>
    <submittedName>
        <fullName evidence="3">XdhC family protein</fullName>
    </submittedName>
</protein>
<name>A0ABP5R1J2_9MICO</name>
<feature type="domain" description="XdhC Rossmann" evidence="2">
    <location>
        <begin position="197"/>
        <end position="338"/>
    </location>
</feature>
<evidence type="ECO:0000313" key="4">
    <source>
        <dbReference type="Proteomes" id="UP001500929"/>
    </source>
</evidence>
<dbReference type="InterPro" id="IPR003777">
    <property type="entry name" value="XdhC_CoxI"/>
</dbReference>
<evidence type="ECO:0000259" key="2">
    <source>
        <dbReference type="Pfam" id="PF13478"/>
    </source>
</evidence>
<dbReference type="InterPro" id="IPR027051">
    <property type="entry name" value="XdhC_Rossmann_dom"/>
</dbReference>
<reference evidence="4" key="1">
    <citation type="journal article" date="2019" name="Int. J. Syst. Evol. Microbiol.">
        <title>The Global Catalogue of Microorganisms (GCM) 10K type strain sequencing project: providing services to taxonomists for standard genome sequencing and annotation.</title>
        <authorList>
            <consortium name="The Broad Institute Genomics Platform"/>
            <consortium name="The Broad Institute Genome Sequencing Center for Infectious Disease"/>
            <person name="Wu L."/>
            <person name="Ma J."/>
        </authorList>
    </citation>
    <scope>NUCLEOTIDE SEQUENCE [LARGE SCALE GENOMIC DNA]</scope>
    <source>
        <strain evidence="4">JCM 16117</strain>
    </source>
</reference>
<dbReference type="Pfam" id="PF13478">
    <property type="entry name" value="XdhC_C"/>
    <property type="match status" value="1"/>
</dbReference>
<dbReference type="InterPro" id="IPR052698">
    <property type="entry name" value="MoCofactor_Util/Proc"/>
</dbReference>
<keyword evidence="4" id="KW-1185">Reference proteome</keyword>
<evidence type="ECO:0000259" key="1">
    <source>
        <dbReference type="Pfam" id="PF02625"/>
    </source>
</evidence>
<gene>
    <name evidence="3" type="ORF">GCM10009851_38540</name>
</gene>
<dbReference type="Gene3D" id="3.40.50.720">
    <property type="entry name" value="NAD(P)-binding Rossmann-like Domain"/>
    <property type="match status" value="1"/>
</dbReference>
<dbReference type="Proteomes" id="UP001500929">
    <property type="component" value="Unassembled WGS sequence"/>
</dbReference>
<accession>A0ABP5R1J2</accession>
<proteinExistence type="predicted"/>
<comment type="caution">
    <text evidence="3">The sequence shown here is derived from an EMBL/GenBank/DDBJ whole genome shotgun (WGS) entry which is preliminary data.</text>
</comment>
<feature type="domain" description="XdhC- CoxI" evidence="1">
    <location>
        <begin position="12"/>
        <end position="78"/>
    </location>
</feature>
<organism evidence="3 4">
    <name type="scientific">Herbiconiux moechotypicola</name>
    <dbReference type="NCBI Taxonomy" id="637393"/>
    <lineage>
        <taxon>Bacteria</taxon>
        <taxon>Bacillati</taxon>
        <taxon>Actinomycetota</taxon>
        <taxon>Actinomycetes</taxon>
        <taxon>Micrococcales</taxon>
        <taxon>Microbacteriaceae</taxon>
        <taxon>Herbiconiux</taxon>
    </lineage>
</organism>
<dbReference type="RefSeq" id="WP_259481563.1">
    <property type="nucleotide sequence ID" value="NZ_BAAAQY010000015.1"/>
</dbReference>
<dbReference type="PANTHER" id="PTHR30388:SF4">
    <property type="entry name" value="MOLYBDENUM COFACTOR INSERTION CHAPERONE PAOD"/>
    <property type="match status" value="1"/>
</dbReference>